<comment type="caution">
    <text evidence="2">The sequence shown here is derived from an EMBL/GenBank/DDBJ whole genome shotgun (WGS) entry which is preliminary data.</text>
</comment>
<dbReference type="AlphaFoldDB" id="A0A4R8QIZ2"/>
<name>A0A4R8QIZ2_9PEZI</name>
<evidence type="ECO:0000313" key="2">
    <source>
        <dbReference type="EMBL" id="TDZ38907.1"/>
    </source>
</evidence>
<dbReference type="EMBL" id="QAPG01000013">
    <property type="protein sequence ID" value="TDZ38907.1"/>
    <property type="molecule type" value="Genomic_DNA"/>
</dbReference>
<dbReference type="PANTHER" id="PTHR28058:SF1">
    <property type="entry name" value="SMALL RIBOSOMAL SUBUNIT PROTEIN BS1M"/>
    <property type="match status" value="1"/>
</dbReference>
<protein>
    <submittedName>
        <fullName evidence="2">Meiotically up-regulated gene 178 protein</fullName>
    </submittedName>
</protein>
<dbReference type="GO" id="GO:0003735">
    <property type="term" value="F:structural constituent of ribosome"/>
    <property type="evidence" value="ECO:0007669"/>
    <property type="project" value="TreeGrafter"/>
</dbReference>
<proteinExistence type="predicted"/>
<sequence>MSSRLSPGGALLRSSRMFSVPKPLPQPGGESALVARYNSPSATTPYPTHQAITTPETSRILGDWGFKRSLPIRETSKSSTPAVRIKEIDSYEKVTDYNSAANHAISLQKFHELSLPISLPSPKRSRLQQHINIGHKSVFEDDADFTASGPGRSEEKRWKFKGPWLAGLTQGQFDAYLRKSVRNKREEFRQFVKERLAKQKTALEHQKALDSGEEMPQQVLAQDITEEELTEQIRKLRSDRIALYNMISEFLDLAPLNPPSSIINFTEAAERTLRPNLYAENGPPTSHPSAGISYLRTGAFAENHPVYGPQAHKTPVLARIVSPRTVYGGAKLGVGGFITDVPQGETAFNVRSFRGAGKGAVAGVSSFDPDIKGGAKSYVQPASARVDSTGSVVMTVNEANEEAQLVYRESVGKAKIYNDRTEPEPQVEPRRPFASMSPWSGFRTFTPAPSHENSQDNSIDLS</sequence>
<dbReference type="GO" id="GO:0070124">
    <property type="term" value="P:mitochondrial translational initiation"/>
    <property type="evidence" value="ECO:0007669"/>
    <property type="project" value="TreeGrafter"/>
</dbReference>
<organism evidence="2 3">
    <name type="scientific">Colletotrichum spinosum</name>
    <dbReference type="NCBI Taxonomy" id="1347390"/>
    <lineage>
        <taxon>Eukaryota</taxon>
        <taxon>Fungi</taxon>
        <taxon>Dikarya</taxon>
        <taxon>Ascomycota</taxon>
        <taxon>Pezizomycotina</taxon>
        <taxon>Sordariomycetes</taxon>
        <taxon>Hypocreomycetidae</taxon>
        <taxon>Glomerellales</taxon>
        <taxon>Glomerellaceae</taxon>
        <taxon>Colletotrichum</taxon>
        <taxon>Colletotrichum orbiculare species complex</taxon>
    </lineage>
</organism>
<dbReference type="Pfam" id="PF11709">
    <property type="entry name" value="Mit_ribos_Mrp51"/>
    <property type="match status" value="1"/>
</dbReference>
<feature type="compositionally biased region" description="Basic and acidic residues" evidence="1">
    <location>
        <begin position="417"/>
        <end position="431"/>
    </location>
</feature>
<gene>
    <name evidence="2" type="primary">mug178</name>
    <name evidence="2" type="ORF">C8035_v006880</name>
</gene>
<dbReference type="InterPro" id="IPR016712">
    <property type="entry name" value="Rbsml_bS1m-like"/>
</dbReference>
<evidence type="ECO:0000256" key="1">
    <source>
        <dbReference type="SAM" id="MobiDB-lite"/>
    </source>
</evidence>
<keyword evidence="3" id="KW-1185">Reference proteome</keyword>
<feature type="region of interest" description="Disordered" evidence="1">
    <location>
        <begin position="1"/>
        <end position="30"/>
    </location>
</feature>
<feature type="region of interest" description="Disordered" evidence="1">
    <location>
        <begin position="417"/>
        <end position="462"/>
    </location>
</feature>
<feature type="compositionally biased region" description="Polar residues" evidence="1">
    <location>
        <begin position="451"/>
        <end position="462"/>
    </location>
</feature>
<evidence type="ECO:0000313" key="3">
    <source>
        <dbReference type="Proteomes" id="UP000295083"/>
    </source>
</evidence>
<dbReference type="GO" id="GO:0005763">
    <property type="term" value="C:mitochondrial small ribosomal subunit"/>
    <property type="evidence" value="ECO:0007669"/>
    <property type="project" value="TreeGrafter"/>
</dbReference>
<reference evidence="2 3" key="1">
    <citation type="submission" date="2018-11" db="EMBL/GenBank/DDBJ databases">
        <title>Genome sequence and assembly of Colletotrichum spinosum.</title>
        <authorList>
            <person name="Gan P."/>
            <person name="Shirasu K."/>
        </authorList>
    </citation>
    <scope>NUCLEOTIDE SEQUENCE [LARGE SCALE GENOMIC DNA]</scope>
    <source>
        <strain evidence="2 3">CBS 515.97</strain>
    </source>
</reference>
<accession>A0A4R8QIZ2</accession>
<dbReference type="PANTHER" id="PTHR28058">
    <property type="entry name" value="37S RIBOSOMAL PROTEIN MRP51, MITOCHONDRIAL"/>
    <property type="match status" value="1"/>
</dbReference>
<dbReference type="Proteomes" id="UP000295083">
    <property type="component" value="Unassembled WGS sequence"/>
</dbReference>